<feature type="transmembrane region" description="Helical" evidence="2">
    <location>
        <begin position="141"/>
        <end position="158"/>
    </location>
</feature>
<protein>
    <recommendedName>
        <fullName evidence="5">60S ribosomal protein L18a-like protein</fullName>
    </recommendedName>
</protein>
<evidence type="ECO:0000256" key="2">
    <source>
        <dbReference type="SAM" id="Phobius"/>
    </source>
</evidence>
<comment type="caution">
    <text evidence="3">The sequence shown here is derived from an EMBL/GenBank/DDBJ whole genome shotgun (WGS) entry which is preliminary data.</text>
</comment>
<feature type="region of interest" description="Disordered" evidence="1">
    <location>
        <begin position="1"/>
        <end position="27"/>
    </location>
</feature>
<name>A0ABD3HUT2_9MARC</name>
<dbReference type="AlphaFoldDB" id="A0ABD3HUT2"/>
<gene>
    <name evidence="3" type="ORF">R1sor_007745</name>
</gene>
<keyword evidence="2" id="KW-0812">Transmembrane</keyword>
<evidence type="ECO:0000256" key="1">
    <source>
        <dbReference type="SAM" id="MobiDB-lite"/>
    </source>
</evidence>
<dbReference type="EMBL" id="JBJQOH010000003">
    <property type="protein sequence ID" value="KAL3694094.1"/>
    <property type="molecule type" value="Genomic_DNA"/>
</dbReference>
<evidence type="ECO:0000313" key="3">
    <source>
        <dbReference type="EMBL" id="KAL3694094.1"/>
    </source>
</evidence>
<organism evidence="3 4">
    <name type="scientific">Riccia sorocarpa</name>
    <dbReference type="NCBI Taxonomy" id="122646"/>
    <lineage>
        <taxon>Eukaryota</taxon>
        <taxon>Viridiplantae</taxon>
        <taxon>Streptophyta</taxon>
        <taxon>Embryophyta</taxon>
        <taxon>Marchantiophyta</taxon>
        <taxon>Marchantiopsida</taxon>
        <taxon>Marchantiidae</taxon>
        <taxon>Marchantiales</taxon>
        <taxon>Ricciaceae</taxon>
        <taxon>Riccia</taxon>
    </lineage>
</organism>
<keyword evidence="2" id="KW-0472">Membrane</keyword>
<proteinExistence type="predicted"/>
<sequence length="217" mass="24186">MGFDPEKGEQNSSQWEQPSHYPAVNQTPAYYGTFQGQEAYSQAVPPSQPPHYASQPGSEYASSGYVYAPQPVPSHSGAISDRFAQGQPLLGGEHFLRVDPLPFCGLGFGWFLFVLGFMCIIPWYIGVFIYFCLAHDTREKAGLLACTIAGIICLLFGGTRASQSCWGVDFFKTYCKGDHRETCCIRLVVRISMFVLNVQVKRVWHYLPLNMLSSTNC</sequence>
<accession>A0ABD3HUT2</accession>
<evidence type="ECO:0000313" key="4">
    <source>
        <dbReference type="Proteomes" id="UP001633002"/>
    </source>
</evidence>
<dbReference type="InterPro" id="IPR044804">
    <property type="entry name" value="Ribosomal_eL20z-like"/>
</dbReference>
<keyword evidence="2" id="KW-1133">Transmembrane helix</keyword>
<feature type="transmembrane region" description="Helical" evidence="2">
    <location>
        <begin position="108"/>
        <end position="134"/>
    </location>
</feature>
<dbReference type="Proteomes" id="UP001633002">
    <property type="component" value="Unassembled WGS sequence"/>
</dbReference>
<keyword evidence="4" id="KW-1185">Reference proteome</keyword>
<dbReference type="PANTHER" id="PTHR46631:SF4">
    <property type="entry name" value="OS06G0359400 PROTEIN"/>
    <property type="match status" value="1"/>
</dbReference>
<reference evidence="3 4" key="1">
    <citation type="submission" date="2024-09" db="EMBL/GenBank/DDBJ databases">
        <title>Chromosome-scale assembly of Riccia sorocarpa.</title>
        <authorList>
            <person name="Paukszto L."/>
        </authorList>
    </citation>
    <scope>NUCLEOTIDE SEQUENCE [LARGE SCALE GENOMIC DNA]</scope>
    <source>
        <strain evidence="3">LP-2024</strain>
        <tissue evidence="3">Aerial parts of the thallus</tissue>
    </source>
</reference>
<dbReference type="PANTHER" id="PTHR46631">
    <property type="entry name" value="60S RIBOSOMAL PROTEIN L18A-LIKE"/>
    <property type="match status" value="1"/>
</dbReference>
<evidence type="ECO:0008006" key="5">
    <source>
        <dbReference type="Google" id="ProtNLM"/>
    </source>
</evidence>